<evidence type="ECO:0000313" key="2">
    <source>
        <dbReference type="Proteomes" id="UP001595961"/>
    </source>
</evidence>
<gene>
    <name evidence="1" type="ORF">ACFO5W_06930</name>
</gene>
<name>A0ABV9C0C6_9GAMM</name>
<sequence>MSREVTYQAERVGTAYRGMVIDTATGLPVFITPHNYSDPTVAKEAARRTYQEKQELAA</sequence>
<comment type="caution">
    <text evidence="1">The sequence shown here is derived from an EMBL/GenBank/DDBJ whole genome shotgun (WGS) entry which is preliminary data.</text>
</comment>
<proteinExistence type="predicted"/>
<evidence type="ECO:0000313" key="1">
    <source>
        <dbReference type="EMBL" id="MFC4526371.1"/>
    </source>
</evidence>
<organism evidence="1 2">
    <name type="scientific">Dyella halodurans</name>
    <dbReference type="NCBI Taxonomy" id="1920171"/>
    <lineage>
        <taxon>Bacteria</taxon>
        <taxon>Pseudomonadati</taxon>
        <taxon>Pseudomonadota</taxon>
        <taxon>Gammaproteobacteria</taxon>
        <taxon>Lysobacterales</taxon>
        <taxon>Rhodanobacteraceae</taxon>
        <taxon>Dyella</taxon>
    </lineage>
</organism>
<dbReference type="RefSeq" id="WP_266151115.1">
    <property type="nucleotide sequence ID" value="NZ_CP064028.1"/>
</dbReference>
<dbReference type="EMBL" id="JBHSGA010000013">
    <property type="protein sequence ID" value="MFC4526371.1"/>
    <property type="molecule type" value="Genomic_DNA"/>
</dbReference>
<protein>
    <submittedName>
        <fullName evidence="1">Uncharacterized protein</fullName>
    </submittedName>
</protein>
<keyword evidence="2" id="KW-1185">Reference proteome</keyword>
<reference evidence="2" key="1">
    <citation type="journal article" date="2019" name="Int. J. Syst. Evol. Microbiol.">
        <title>The Global Catalogue of Microorganisms (GCM) 10K type strain sequencing project: providing services to taxonomists for standard genome sequencing and annotation.</title>
        <authorList>
            <consortium name="The Broad Institute Genomics Platform"/>
            <consortium name="The Broad Institute Genome Sequencing Center for Infectious Disease"/>
            <person name="Wu L."/>
            <person name="Ma J."/>
        </authorList>
    </citation>
    <scope>NUCLEOTIDE SEQUENCE [LARGE SCALE GENOMIC DNA]</scope>
    <source>
        <strain evidence="2">CCM 4481</strain>
    </source>
</reference>
<dbReference type="Proteomes" id="UP001595961">
    <property type="component" value="Unassembled WGS sequence"/>
</dbReference>
<accession>A0ABV9C0C6</accession>